<proteinExistence type="predicted"/>
<accession>A0ABQ7GEX5</accession>
<dbReference type="EMBL" id="MU069826">
    <property type="protein sequence ID" value="KAF5833163.1"/>
    <property type="molecule type" value="Genomic_DNA"/>
</dbReference>
<evidence type="ECO:0000313" key="2">
    <source>
        <dbReference type="Proteomes" id="UP000815325"/>
    </source>
</evidence>
<comment type="caution">
    <text evidence="1">The sequence shown here is derived from an EMBL/GenBank/DDBJ whole genome shotgun (WGS) entry which is preliminary data.</text>
</comment>
<keyword evidence="2" id="KW-1185">Reference proteome</keyword>
<dbReference type="Proteomes" id="UP000815325">
    <property type="component" value="Unassembled WGS sequence"/>
</dbReference>
<gene>
    <name evidence="1" type="ORF">DUNSADRAFT_10613</name>
</gene>
<sequence>MSCTWTLRCGDHLWFHEPRALHGHRGLQCSHRVMNAKATCAAVGSSCHDH</sequence>
<protein>
    <recommendedName>
        <fullName evidence="3">Encoded protein</fullName>
    </recommendedName>
</protein>
<organism evidence="1 2">
    <name type="scientific">Dunaliella salina</name>
    <name type="common">Green alga</name>
    <name type="synonym">Protococcus salinus</name>
    <dbReference type="NCBI Taxonomy" id="3046"/>
    <lineage>
        <taxon>Eukaryota</taxon>
        <taxon>Viridiplantae</taxon>
        <taxon>Chlorophyta</taxon>
        <taxon>core chlorophytes</taxon>
        <taxon>Chlorophyceae</taxon>
        <taxon>CS clade</taxon>
        <taxon>Chlamydomonadales</taxon>
        <taxon>Dunaliellaceae</taxon>
        <taxon>Dunaliella</taxon>
    </lineage>
</organism>
<evidence type="ECO:0000313" key="1">
    <source>
        <dbReference type="EMBL" id="KAF5833163.1"/>
    </source>
</evidence>
<evidence type="ECO:0008006" key="3">
    <source>
        <dbReference type="Google" id="ProtNLM"/>
    </source>
</evidence>
<name>A0ABQ7GEX5_DUNSA</name>
<reference evidence="1" key="1">
    <citation type="submission" date="2017-08" db="EMBL/GenBank/DDBJ databases">
        <authorList>
            <person name="Polle J.E."/>
            <person name="Barry K."/>
            <person name="Cushman J."/>
            <person name="Schmutz J."/>
            <person name="Tran D."/>
            <person name="Hathwaick L.T."/>
            <person name="Yim W.C."/>
            <person name="Jenkins J."/>
            <person name="Mckie-Krisberg Z.M."/>
            <person name="Prochnik S."/>
            <person name="Lindquist E."/>
            <person name="Dockter R.B."/>
            <person name="Adam C."/>
            <person name="Molina H."/>
            <person name="Bunkerborg J."/>
            <person name="Jin E."/>
            <person name="Buchheim M."/>
            <person name="Magnuson J."/>
        </authorList>
    </citation>
    <scope>NUCLEOTIDE SEQUENCE</scope>
    <source>
        <strain evidence="1">CCAP 19/18</strain>
    </source>
</reference>